<protein>
    <submittedName>
        <fullName evidence="1">Uncharacterized protein</fullName>
    </submittedName>
</protein>
<name>A0A0W7TRT6_9FIRM</name>
<dbReference type="EMBL" id="LMUA01000008">
    <property type="protein sequence ID" value="KUE76553.1"/>
    <property type="molecule type" value="Genomic_DNA"/>
</dbReference>
<sequence length="145" mass="16726">MSYSEWHTYGYGICVSDITDESVERLQKLISLAPEYQKKIQAWLDECEISEPAYEDYLEFDQDYMLGLATILKEVILEAEDIDLVACDSHDGTDYLLYVPDYPWNMGKHRQLMTEEAVAGLFRKYVSILTDEAIEIDYQSVENGG</sequence>
<evidence type="ECO:0000313" key="1">
    <source>
        <dbReference type="EMBL" id="KUE76553.1"/>
    </source>
</evidence>
<dbReference type="AlphaFoldDB" id="A0A0W7TRT6"/>
<reference evidence="1 2" key="1">
    <citation type="submission" date="2015-10" db="EMBL/GenBank/DDBJ databases">
        <title>A novel member of the family Ruminococcaceae isolated from human faeces.</title>
        <authorList>
            <person name="Shkoporov A.N."/>
            <person name="Chaplin A.V."/>
            <person name="Motuzova O.V."/>
            <person name="Kafarskaia L.I."/>
            <person name="Efimov B.A."/>
        </authorList>
    </citation>
    <scope>NUCLEOTIDE SEQUENCE [LARGE SCALE GENOMIC DNA]</scope>
    <source>
        <strain evidence="1 2">668</strain>
    </source>
</reference>
<accession>A0A0W7TRT6</accession>
<comment type="caution">
    <text evidence="1">The sequence shown here is derived from an EMBL/GenBank/DDBJ whole genome shotgun (WGS) entry which is preliminary data.</text>
</comment>
<organism evidence="1 2">
    <name type="scientific">Ruthenibacterium lactatiformans</name>
    <dbReference type="NCBI Taxonomy" id="1550024"/>
    <lineage>
        <taxon>Bacteria</taxon>
        <taxon>Bacillati</taxon>
        <taxon>Bacillota</taxon>
        <taxon>Clostridia</taxon>
        <taxon>Eubacteriales</taxon>
        <taxon>Oscillospiraceae</taxon>
        <taxon>Ruthenibacterium</taxon>
    </lineage>
</organism>
<proteinExistence type="predicted"/>
<dbReference type="RefSeq" id="WP_016295821.1">
    <property type="nucleotide sequence ID" value="NZ_DBGEBT010000048.1"/>
</dbReference>
<evidence type="ECO:0000313" key="2">
    <source>
        <dbReference type="Proteomes" id="UP000053433"/>
    </source>
</evidence>
<dbReference type="Proteomes" id="UP000053433">
    <property type="component" value="Unassembled WGS sequence"/>
</dbReference>
<gene>
    <name evidence="1" type="ORF">ASJ35_07380</name>
</gene>